<comment type="caution">
    <text evidence="10">The sequence shown here is derived from an EMBL/GenBank/DDBJ whole genome shotgun (WGS) entry which is preliminary data.</text>
</comment>
<dbReference type="AlphaFoldDB" id="A0A2W1LNH6"/>
<dbReference type="EMBL" id="QKRB01000062">
    <property type="protein sequence ID" value="PZD92967.1"/>
    <property type="molecule type" value="Genomic_DNA"/>
</dbReference>
<keyword evidence="5 10" id="KW-0418">Kinase</keyword>
<protein>
    <recommendedName>
        <fullName evidence="2">histidine kinase</fullName>
        <ecNumber evidence="2">2.7.13.3</ecNumber>
    </recommendedName>
</protein>
<dbReference type="PANTHER" id="PTHR24421:SF63">
    <property type="entry name" value="SENSOR HISTIDINE KINASE DESK"/>
    <property type="match status" value="1"/>
</dbReference>
<keyword evidence="7" id="KW-0902">Two-component regulatory system</keyword>
<feature type="transmembrane region" description="Helical" evidence="8">
    <location>
        <begin position="14"/>
        <end position="31"/>
    </location>
</feature>
<evidence type="ECO:0000256" key="2">
    <source>
        <dbReference type="ARBA" id="ARBA00012438"/>
    </source>
</evidence>
<evidence type="ECO:0000256" key="8">
    <source>
        <dbReference type="SAM" id="Phobius"/>
    </source>
</evidence>
<feature type="transmembrane region" description="Helical" evidence="8">
    <location>
        <begin position="130"/>
        <end position="149"/>
    </location>
</feature>
<dbReference type="GO" id="GO:0016020">
    <property type="term" value="C:membrane"/>
    <property type="evidence" value="ECO:0007669"/>
    <property type="project" value="InterPro"/>
</dbReference>
<dbReference type="OrthoDB" id="9797605at2"/>
<feature type="transmembrane region" description="Helical" evidence="8">
    <location>
        <begin position="102"/>
        <end position="124"/>
    </location>
</feature>
<keyword evidence="3" id="KW-0808">Transferase</keyword>
<evidence type="ECO:0000256" key="3">
    <source>
        <dbReference type="ARBA" id="ARBA00022679"/>
    </source>
</evidence>
<gene>
    <name evidence="10" type="ORF">DNH61_25550</name>
</gene>
<evidence type="ECO:0000259" key="9">
    <source>
        <dbReference type="PROSITE" id="PS50109"/>
    </source>
</evidence>
<dbReference type="InterPro" id="IPR036890">
    <property type="entry name" value="HATPase_C_sf"/>
</dbReference>
<feature type="transmembrane region" description="Helical" evidence="8">
    <location>
        <begin position="70"/>
        <end position="95"/>
    </location>
</feature>
<sequence>MQKWHHIFHKSTGLSPYVWVVFFILPFYFIFRSSSTPEIVIGIVMITVFFICYVLSFITRGWVMYFWTSVQIAISLTMTLLFGYVYFALFLAFFIGNIQHRVGFFVLYTVHLVTTVVTVNIGFVTRDPVYIQQLPFVLISLVGVILLPVTTYNRNKQDKLQGELENANKRITELVKLEERQRIARDLHDTLGQKLSLIGLKSDLAGKLMTKDPEQAQQEMSDIRQTARGALKEVREMVTKMRGTRLEDELFRIEQILDAAEIEFVLKGDPKQLNTSLMAENVVSMAMKEAVTNVVKHSGATVCTVVIEPAATELVVLVKDDGVGIEDRPKDRVGNGLQGMRERLEFVNGSLDITSEDGTTLILRVPSMVQQPGKEKEAEA</sequence>
<dbReference type="InterPro" id="IPR056374">
    <property type="entry name" value="DesK/YvfT_N"/>
</dbReference>
<feature type="transmembrane region" description="Helical" evidence="8">
    <location>
        <begin position="38"/>
        <end position="58"/>
    </location>
</feature>
<dbReference type="GO" id="GO:0000155">
    <property type="term" value="F:phosphorelay sensor kinase activity"/>
    <property type="evidence" value="ECO:0007669"/>
    <property type="project" value="InterPro"/>
</dbReference>
<dbReference type="EC" id="2.7.13.3" evidence="2"/>
<dbReference type="Gene3D" id="1.20.5.1930">
    <property type="match status" value="1"/>
</dbReference>
<organism evidence="10 11">
    <name type="scientific">Paenibacillus sambharensis</name>
    <dbReference type="NCBI Taxonomy" id="1803190"/>
    <lineage>
        <taxon>Bacteria</taxon>
        <taxon>Bacillati</taxon>
        <taxon>Bacillota</taxon>
        <taxon>Bacilli</taxon>
        <taxon>Bacillales</taxon>
        <taxon>Paenibacillaceae</taxon>
        <taxon>Paenibacillus</taxon>
    </lineage>
</organism>
<evidence type="ECO:0000256" key="5">
    <source>
        <dbReference type="ARBA" id="ARBA00022777"/>
    </source>
</evidence>
<name>A0A2W1LNH6_9BACL</name>
<feature type="domain" description="Histidine kinase" evidence="9">
    <location>
        <begin position="186"/>
        <end position="369"/>
    </location>
</feature>
<dbReference type="PANTHER" id="PTHR24421">
    <property type="entry name" value="NITRATE/NITRITE SENSOR PROTEIN NARX-RELATED"/>
    <property type="match status" value="1"/>
</dbReference>
<dbReference type="InterPro" id="IPR050482">
    <property type="entry name" value="Sensor_HK_TwoCompSys"/>
</dbReference>
<evidence type="ECO:0000256" key="4">
    <source>
        <dbReference type="ARBA" id="ARBA00022741"/>
    </source>
</evidence>
<keyword evidence="8" id="KW-0812">Transmembrane</keyword>
<keyword evidence="6" id="KW-0067">ATP-binding</keyword>
<proteinExistence type="predicted"/>
<evidence type="ECO:0000256" key="6">
    <source>
        <dbReference type="ARBA" id="ARBA00022840"/>
    </source>
</evidence>
<keyword evidence="8" id="KW-1133">Transmembrane helix</keyword>
<dbReference type="PROSITE" id="PS50109">
    <property type="entry name" value="HIS_KIN"/>
    <property type="match status" value="1"/>
</dbReference>
<dbReference type="Pfam" id="PF07730">
    <property type="entry name" value="HisKA_3"/>
    <property type="match status" value="1"/>
</dbReference>
<dbReference type="RefSeq" id="WP_111149792.1">
    <property type="nucleotide sequence ID" value="NZ_QKRB01000062.1"/>
</dbReference>
<evidence type="ECO:0000313" key="10">
    <source>
        <dbReference type="EMBL" id="PZD92967.1"/>
    </source>
</evidence>
<dbReference type="Gene3D" id="3.30.565.10">
    <property type="entry name" value="Histidine kinase-like ATPase, C-terminal domain"/>
    <property type="match status" value="1"/>
</dbReference>
<dbReference type="InterPro" id="IPR003594">
    <property type="entry name" value="HATPase_dom"/>
</dbReference>
<reference evidence="10 11" key="1">
    <citation type="submission" date="2018-06" db="EMBL/GenBank/DDBJ databases">
        <title>Paenibacillus imtechensis sp. nov.</title>
        <authorList>
            <person name="Pinnaka A.K."/>
            <person name="Singh H."/>
            <person name="Kaur M."/>
        </authorList>
    </citation>
    <scope>NUCLEOTIDE SEQUENCE [LARGE SCALE GENOMIC DNA]</scope>
    <source>
        <strain evidence="10 11">SMB1</strain>
    </source>
</reference>
<dbReference type="SMART" id="SM00387">
    <property type="entry name" value="HATPase_c"/>
    <property type="match status" value="1"/>
</dbReference>
<evidence type="ECO:0000256" key="1">
    <source>
        <dbReference type="ARBA" id="ARBA00000085"/>
    </source>
</evidence>
<keyword evidence="8" id="KW-0472">Membrane</keyword>
<dbReference type="Pfam" id="PF23540">
    <property type="entry name" value="DesK_N"/>
    <property type="match status" value="1"/>
</dbReference>
<keyword evidence="4" id="KW-0547">Nucleotide-binding</keyword>
<dbReference type="Pfam" id="PF02518">
    <property type="entry name" value="HATPase_c"/>
    <property type="match status" value="1"/>
</dbReference>
<dbReference type="SUPFAM" id="SSF55874">
    <property type="entry name" value="ATPase domain of HSP90 chaperone/DNA topoisomerase II/histidine kinase"/>
    <property type="match status" value="1"/>
</dbReference>
<comment type="catalytic activity">
    <reaction evidence="1">
        <text>ATP + protein L-histidine = ADP + protein N-phospho-L-histidine.</text>
        <dbReference type="EC" id="2.7.13.3"/>
    </reaction>
</comment>
<evidence type="ECO:0000313" key="11">
    <source>
        <dbReference type="Proteomes" id="UP000249522"/>
    </source>
</evidence>
<dbReference type="InterPro" id="IPR011712">
    <property type="entry name" value="Sig_transdc_His_kin_sub3_dim/P"/>
</dbReference>
<keyword evidence="11" id="KW-1185">Reference proteome</keyword>
<dbReference type="CDD" id="cd16917">
    <property type="entry name" value="HATPase_UhpB-NarQ-NarX-like"/>
    <property type="match status" value="1"/>
</dbReference>
<dbReference type="Proteomes" id="UP000249522">
    <property type="component" value="Unassembled WGS sequence"/>
</dbReference>
<dbReference type="InterPro" id="IPR005467">
    <property type="entry name" value="His_kinase_dom"/>
</dbReference>
<accession>A0A2W1LNH6</accession>
<dbReference type="GO" id="GO:0046983">
    <property type="term" value="F:protein dimerization activity"/>
    <property type="evidence" value="ECO:0007669"/>
    <property type="project" value="InterPro"/>
</dbReference>
<dbReference type="GO" id="GO:0005524">
    <property type="term" value="F:ATP binding"/>
    <property type="evidence" value="ECO:0007669"/>
    <property type="project" value="UniProtKB-KW"/>
</dbReference>
<evidence type="ECO:0000256" key="7">
    <source>
        <dbReference type="ARBA" id="ARBA00023012"/>
    </source>
</evidence>